<reference evidence="2" key="1">
    <citation type="journal article" date="2018" name="Nat. Microbiol.">
        <title>Leveraging single-cell genomics to expand the fungal tree of life.</title>
        <authorList>
            <person name="Ahrendt S.R."/>
            <person name="Quandt C.A."/>
            <person name="Ciobanu D."/>
            <person name="Clum A."/>
            <person name="Salamov A."/>
            <person name="Andreopoulos B."/>
            <person name="Cheng J.F."/>
            <person name="Woyke T."/>
            <person name="Pelin A."/>
            <person name="Henrissat B."/>
            <person name="Reynolds N.K."/>
            <person name="Benny G.L."/>
            <person name="Smith M.E."/>
            <person name="James T.Y."/>
            <person name="Grigoriev I.V."/>
        </authorList>
    </citation>
    <scope>NUCLEOTIDE SEQUENCE [LARGE SCALE GENOMIC DNA]</scope>
    <source>
        <strain evidence="2">RSA 468</strain>
    </source>
</reference>
<dbReference type="Proteomes" id="UP000268162">
    <property type="component" value="Unassembled WGS sequence"/>
</dbReference>
<sequence>YYINELMARRKITSLDIPNLIIEVLGVSVLTGMAHNTLHTKGLGMSIECKKQLFTIKNVCKYFAWPIAHKDWALDNWKYVV</sequence>
<name>A0A4P9ZRA3_9FUNG</name>
<organism evidence="1 2">
    <name type="scientific">Dimargaris cristalligena</name>
    <dbReference type="NCBI Taxonomy" id="215637"/>
    <lineage>
        <taxon>Eukaryota</taxon>
        <taxon>Fungi</taxon>
        <taxon>Fungi incertae sedis</taxon>
        <taxon>Zoopagomycota</taxon>
        <taxon>Kickxellomycotina</taxon>
        <taxon>Dimargaritomycetes</taxon>
        <taxon>Dimargaritales</taxon>
        <taxon>Dimargaritaceae</taxon>
        <taxon>Dimargaris</taxon>
    </lineage>
</organism>
<keyword evidence="2" id="KW-1185">Reference proteome</keyword>
<evidence type="ECO:0000313" key="2">
    <source>
        <dbReference type="Proteomes" id="UP000268162"/>
    </source>
</evidence>
<feature type="non-terminal residue" evidence="1">
    <location>
        <position position="1"/>
    </location>
</feature>
<evidence type="ECO:0000313" key="1">
    <source>
        <dbReference type="EMBL" id="RKP35875.1"/>
    </source>
</evidence>
<proteinExistence type="predicted"/>
<dbReference type="AlphaFoldDB" id="A0A4P9ZRA3"/>
<dbReference type="EMBL" id="ML002766">
    <property type="protein sequence ID" value="RKP35875.1"/>
    <property type="molecule type" value="Genomic_DNA"/>
</dbReference>
<protein>
    <submittedName>
        <fullName evidence="1">Uncharacterized protein</fullName>
    </submittedName>
</protein>
<gene>
    <name evidence="1" type="ORF">BJ085DRAFT_20723</name>
</gene>
<accession>A0A4P9ZRA3</accession>